<dbReference type="RefSeq" id="WP_026979536.1">
    <property type="nucleotide sequence ID" value="NZ_AUCZ01000003.1"/>
</dbReference>
<evidence type="ECO:0000313" key="3">
    <source>
        <dbReference type="Proteomes" id="UP000030121"/>
    </source>
</evidence>
<gene>
    <name evidence="2" type="ORF">Q764_10940</name>
</gene>
<protein>
    <submittedName>
        <fullName evidence="2">Membrane protein</fullName>
    </submittedName>
</protein>
<dbReference type="AlphaFoldDB" id="A0A0A2MBS3"/>
<dbReference type="OrthoDB" id="982493at2"/>
<dbReference type="NCBIfam" id="TIGR04127">
    <property type="entry name" value="flavo_near_exo"/>
    <property type="match status" value="1"/>
</dbReference>
<dbReference type="eggNOG" id="ENOG5032VBG">
    <property type="taxonomic scope" value="Bacteria"/>
</dbReference>
<feature type="transmembrane region" description="Helical" evidence="1">
    <location>
        <begin position="92"/>
        <end position="111"/>
    </location>
</feature>
<evidence type="ECO:0000256" key="1">
    <source>
        <dbReference type="SAM" id="Phobius"/>
    </source>
</evidence>
<comment type="caution">
    <text evidence="2">The sequence shown here is derived from an EMBL/GenBank/DDBJ whole genome shotgun (WGS) entry which is preliminary data.</text>
</comment>
<dbReference type="Proteomes" id="UP000030121">
    <property type="component" value="Unassembled WGS sequence"/>
</dbReference>
<name>A0A0A2MBS3_9FLAO</name>
<proteinExistence type="predicted"/>
<feature type="transmembrane region" description="Helical" evidence="1">
    <location>
        <begin position="123"/>
        <end position="142"/>
    </location>
</feature>
<feature type="transmembrane region" description="Helical" evidence="1">
    <location>
        <begin position="58"/>
        <end position="80"/>
    </location>
</feature>
<dbReference type="InterPro" id="IPR026414">
    <property type="entry name" value="ExosoTase_F-assoc_memb"/>
</dbReference>
<reference evidence="2 3" key="1">
    <citation type="submission" date="2013-09" db="EMBL/GenBank/DDBJ databases">
        <authorList>
            <person name="Zeng Z."/>
            <person name="Chen C."/>
        </authorList>
    </citation>
    <scope>NUCLEOTIDE SEQUENCE [LARGE SCALE GENOMIC DNA]</scope>
    <source>
        <strain evidence="2 3">GH29-5</strain>
    </source>
</reference>
<dbReference type="STRING" id="1121899.GCA_000430025_00765"/>
<evidence type="ECO:0000313" key="2">
    <source>
        <dbReference type="EMBL" id="KGO88918.1"/>
    </source>
</evidence>
<keyword evidence="1" id="KW-0812">Transmembrane</keyword>
<accession>A0A0A2MBS3</accession>
<keyword evidence="3" id="KW-1185">Reference proteome</keyword>
<dbReference type="EMBL" id="JRLW01000014">
    <property type="protein sequence ID" value="KGO88918.1"/>
    <property type="molecule type" value="Genomic_DNA"/>
</dbReference>
<sequence length="147" mass="17356">MLNMLKRNKGAIALVALLVVVLAGIRFFEASLFYDPFLDFFKGDFQEADLPQFDSVKLFWGLLLRYLMNTVVSLAIIYVIFKDFSLVKFSAILYLMLFLLLVAVFFGLLHWTQHPDYRLLFYIRRFLIQPLFLVLFLPAFYYQKKVS</sequence>
<keyword evidence="1" id="KW-1133">Transmembrane helix</keyword>
<keyword evidence="1" id="KW-0472">Membrane</keyword>
<organism evidence="2 3">
    <name type="scientific">Flavobacterium suncheonense GH29-5 = DSM 17707</name>
    <dbReference type="NCBI Taxonomy" id="1121899"/>
    <lineage>
        <taxon>Bacteria</taxon>
        <taxon>Pseudomonadati</taxon>
        <taxon>Bacteroidota</taxon>
        <taxon>Flavobacteriia</taxon>
        <taxon>Flavobacteriales</taxon>
        <taxon>Flavobacteriaceae</taxon>
        <taxon>Flavobacterium</taxon>
    </lineage>
</organism>